<gene>
    <name evidence="5" type="ORF">JCM31185_07980</name>
</gene>
<feature type="transmembrane region" description="Helical" evidence="3">
    <location>
        <begin position="503"/>
        <end position="526"/>
    </location>
</feature>
<keyword evidence="3" id="KW-0472">Membrane</keyword>
<evidence type="ECO:0000256" key="1">
    <source>
        <dbReference type="ARBA" id="ARBA00022729"/>
    </source>
</evidence>
<accession>A0ABQ5JPL3</accession>
<dbReference type="InterPro" id="IPR022263">
    <property type="entry name" value="KxYKxGKxW"/>
</dbReference>
<dbReference type="Pfam" id="PF11966">
    <property type="entry name" value="SSURE"/>
    <property type="match status" value="1"/>
</dbReference>
<keyword evidence="3" id="KW-1133">Transmembrane helix</keyword>
<keyword evidence="3" id="KW-0812">Transmembrane</keyword>
<reference evidence="5 6" key="1">
    <citation type="submission" date="2022-03" db="EMBL/GenBank/DDBJ databases">
        <title>Draft genome sequence of Furfurilactobacillus curtus JCM 31185.</title>
        <authorList>
            <person name="Suzuki S."/>
            <person name="Endo A."/>
            <person name="Kajikawa A."/>
        </authorList>
    </citation>
    <scope>NUCLEOTIDE SEQUENCE [LARGE SCALE GENOMIC DNA]</scope>
    <source>
        <strain evidence="5 6">JCM 31185</strain>
    </source>
</reference>
<dbReference type="NCBIfam" id="TIGR03715">
    <property type="entry name" value="KxYKxGKxW"/>
    <property type="match status" value="1"/>
</dbReference>
<evidence type="ECO:0000313" key="6">
    <source>
        <dbReference type="Proteomes" id="UP001628078"/>
    </source>
</evidence>
<sequence length="530" mass="54147">MIKNKVQSTNQVVSTRFKMYKAGKVWLFSSLAVAAFYTGFGGQITTAHADAQSVTETQIVTPSSAAPSSNAAAVALTPTSSAATTVGVMSANVTSSNSTVKASSAASSPVSVAPAQTTSTATAATSAVPTAAQLTTNIKDNVTVPASYLANAQYPGPFTAGVNQQIPFNAFGGDGMLTRLLLNSSDGAPWSDNGVAKNSALLPISANADEFTYEVDLNGNTVGKAGQALLNQLKDNGKTAYAATVKVFAKGDTTAPVATKSVTINLNGLTDHIKSTINVPASYLSAANYPGPFTAGVNQVIPFSAFGGDGMLTRLLLDSADGAPWSNNGSDKNAALLPIGMNADEFFYEVDLNGNTTGKSGQALLDQLKANGTMTYNAIVKIYGVKNGQADLTNVLGTKTIQITLNGASTVSSDSQAGSSDKIGTTATNVTGSMAASSMNSGNPSNSQATKMQAQSASNMDQSMSMMAAAKAGTRAHAKMDVQQKSAAKHSMQQLPQTSADQMTGWAAIEVAILASLAGLAGVLGLRKRQ</sequence>
<feature type="region of interest" description="Disordered" evidence="2">
    <location>
        <begin position="433"/>
        <end position="455"/>
    </location>
</feature>
<dbReference type="Proteomes" id="UP001628078">
    <property type="component" value="Unassembled WGS sequence"/>
</dbReference>
<dbReference type="RefSeq" id="WP_407882807.1">
    <property type="nucleotide sequence ID" value="NZ_BQXO01000002.1"/>
</dbReference>
<dbReference type="Pfam" id="PF19258">
    <property type="entry name" value="KxYKxGKxW_sig"/>
    <property type="match status" value="1"/>
</dbReference>
<evidence type="ECO:0000313" key="5">
    <source>
        <dbReference type="EMBL" id="GKT05509.1"/>
    </source>
</evidence>
<keyword evidence="1 4" id="KW-0732">Signal</keyword>
<feature type="signal peptide" evidence="4">
    <location>
        <begin position="1"/>
        <end position="34"/>
    </location>
</feature>
<dbReference type="InterPro" id="IPR021021">
    <property type="entry name" value="Fibronectin-binding_SSURE"/>
</dbReference>
<proteinExistence type="predicted"/>
<dbReference type="EMBL" id="BQXO01000002">
    <property type="protein sequence ID" value="GKT05509.1"/>
    <property type="molecule type" value="Genomic_DNA"/>
</dbReference>
<keyword evidence="6" id="KW-1185">Reference proteome</keyword>
<evidence type="ECO:0000256" key="3">
    <source>
        <dbReference type="SAM" id="Phobius"/>
    </source>
</evidence>
<comment type="caution">
    <text evidence="5">The sequence shown here is derived from an EMBL/GenBank/DDBJ whole genome shotgun (WGS) entry which is preliminary data.</text>
</comment>
<protein>
    <recommendedName>
        <fullName evidence="7">Gram-positive cocci surface proteins LPxTG domain-containing protein</fullName>
    </recommendedName>
</protein>
<evidence type="ECO:0008006" key="7">
    <source>
        <dbReference type="Google" id="ProtNLM"/>
    </source>
</evidence>
<evidence type="ECO:0000256" key="4">
    <source>
        <dbReference type="SAM" id="SignalP"/>
    </source>
</evidence>
<feature type="chain" id="PRO_5045512439" description="Gram-positive cocci surface proteins LPxTG domain-containing protein" evidence="4">
    <location>
        <begin position="35"/>
        <end position="530"/>
    </location>
</feature>
<evidence type="ECO:0000256" key="2">
    <source>
        <dbReference type="SAM" id="MobiDB-lite"/>
    </source>
</evidence>
<organism evidence="5 6">
    <name type="scientific">Furfurilactobacillus curtus</name>
    <dbReference type="NCBI Taxonomy" id="1746200"/>
    <lineage>
        <taxon>Bacteria</taxon>
        <taxon>Bacillati</taxon>
        <taxon>Bacillota</taxon>
        <taxon>Bacilli</taxon>
        <taxon>Lactobacillales</taxon>
        <taxon>Lactobacillaceae</taxon>
        <taxon>Furfurilactobacillus</taxon>
    </lineage>
</organism>
<name>A0ABQ5JPL3_9LACO</name>